<keyword evidence="2" id="KW-1185">Reference proteome</keyword>
<reference evidence="1 2" key="1">
    <citation type="submission" date="2020-08" db="EMBL/GenBank/DDBJ databases">
        <title>Genomic Encyclopedia of Type Strains, Phase IV (KMG-IV): sequencing the most valuable type-strain genomes for metagenomic binning, comparative biology and taxonomic classification.</title>
        <authorList>
            <person name="Goeker M."/>
        </authorList>
    </citation>
    <scope>NUCLEOTIDE SEQUENCE [LARGE SCALE GENOMIC DNA]</scope>
    <source>
        <strain evidence="1 2">DSM 29007</strain>
    </source>
</reference>
<accession>A0A841H4M2</accession>
<dbReference type="Proteomes" id="UP000582837">
    <property type="component" value="Unassembled WGS sequence"/>
</dbReference>
<dbReference type="AlphaFoldDB" id="A0A841H4M2"/>
<sequence length="192" mass="21323">MDFRALPQFNLSESSPTAHLFLDLDIADFHRAARHVSTLPFVDGTEREDWEERVLDGQGTRAAAHALVARLAAEHGVPVELMLGVYEMNEANTPAADDVLRRFGMTAVLDADCHLRYGGERLLLTPGVSVENRVFLHEAPISPDQIGAYKLVVYQRFLWDWTLARGLELGRAWEVRQACVAALAEASRSVGI</sequence>
<name>A0A841H4M2_9BACT</name>
<organism evidence="1 2">
    <name type="scientific">Longimicrobium terrae</name>
    <dbReference type="NCBI Taxonomy" id="1639882"/>
    <lineage>
        <taxon>Bacteria</taxon>
        <taxon>Pseudomonadati</taxon>
        <taxon>Gemmatimonadota</taxon>
        <taxon>Longimicrobiia</taxon>
        <taxon>Longimicrobiales</taxon>
        <taxon>Longimicrobiaceae</taxon>
        <taxon>Longimicrobium</taxon>
    </lineage>
</organism>
<dbReference type="EMBL" id="JACHIA010000019">
    <property type="protein sequence ID" value="MBB6072913.1"/>
    <property type="molecule type" value="Genomic_DNA"/>
</dbReference>
<comment type="caution">
    <text evidence="1">The sequence shown here is derived from an EMBL/GenBank/DDBJ whole genome shotgun (WGS) entry which is preliminary data.</text>
</comment>
<evidence type="ECO:0000313" key="2">
    <source>
        <dbReference type="Proteomes" id="UP000582837"/>
    </source>
</evidence>
<dbReference type="RefSeq" id="WP_170037069.1">
    <property type="nucleotide sequence ID" value="NZ_JABDTL010000002.1"/>
</dbReference>
<gene>
    <name evidence="1" type="ORF">HNQ61_004579</name>
</gene>
<proteinExistence type="predicted"/>
<evidence type="ECO:0000313" key="1">
    <source>
        <dbReference type="EMBL" id="MBB6072913.1"/>
    </source>
</evidence>
<protein>
    <submittedName>
        <fullName evidence="1">Uncharacterized protein</fullName>
    </submittedName>
</protein>